<proteinExistence type="predicted"/>
<gene>
    <name evidence="1" type="ORF">SDC9_212937</name>
</gene>
<reference evidence="1" key="1">
    <citation type="submission" date="2019-08" db="EMBL/GenBank/DDBJ databases">
        <authorList>
            <person name="Kucharzyk K."/>
            <person name="Murdoch R.W."/>
            <person name="Higgins S."/>
            <person name="Loffler F."/>
        </authorList>
    </citation>
    <scope>NUCLEOTIDE SEQUENCE</scope>
</reference>
<dbReference type="AlphaFoldDB" id="A0A645JNB7"/>
<comment type="caution">
    <text evidence="1">The sequence shown here is derived from an EMBL/GenBank/DDBJ whole genome shotgun (WGS) entry which is preliminary data.</text>
</comment>
<accession>A0A645JNB7</accession>
<organism evidence="1">
    <name type="scientific">bioreactor metagenome</name>
    <dbReference type="NCBI Taxonomy" id="1076179"/>
    <lineage>
        <taxon>unclassified sequences</taxon>
        <taxon>metagenomes</taxon>
        <taxon>ecological metagenomes</taxon>
    </lineage>
</organism>
<protein>
    <submittedName>
        <fullName evidence="1">Uncharacterized protein</fullName>
    </submittedName>
</protein>
<name>A0A645JNB7_9ZZZZ</name>
<dbReference type="EMBL" id="VSSQ01147096">
    <property type="protein sequence ID" value="MPN65158.1"/>
    <property type="molecule type" value="Genomic_DNA"/>
</dbReference>
<sequence length="71" mass="7511">MQALRYQCCGGPAGLMCNDDKLVAPQPGKGLVMTQGGAKTACKLGQDQITAGMPLGIVDFLEAVEIHKHQR</sequence>
<evidence type="ECO:0000313" key="1">
    <source>
        <dbReference type="EMBL" id="MPN65158.1"/>
    </source>
</evidence>